<dbReference type="EMBL" id="NCKV01035849">
    <property type="protein sequence ID" value="RWS18687.1"/>
    <property type="molecule type" value="Genomic_DNA"/>
</dbReference>
<evidence type="ECO:0000256" key="1">
    <source>
        <dbReference type="ARBA" id="ARBA00006432"/>
    </source>
</evidence>
<dbReference type="PANTHER" id="PTHR43272:SF83">
    <property type="entry name" value="ACYL-COA SYNTHETASE LONG-CHAIN, ISOFORM J"/>
    <property type="match status" value="1"/>
</dbReference>
<evidence type="ECO:0000313" key="8">
    <source>
        <dbReference type="EMBL" id="RWS18687.1"/>
    </source>
</evidence>
<dbReference type="GO" id="GO:0030182">
    <property type="term" value="P:neuron differentiation"/>
    <property type="evidence" value="ECO:0007669"/>
    <property type="project" value="TreeGrafter"/>
</dbReference>
<keyword evidence="5" id="KW-0067">ATP-binding</keyword>
<reference evidence="8 9" key="1">
    <citation type="journal article" date="2018" name="Gigascience">
        <title>Genomes of trombidid mites reveal novel predicted allergens and laterally-transferred genes associated with secondary metabolism.</title>
        <authorList>
            <person name="Dong X."/>
            <person name="Chaisiri K."/>
            <person name="Xia D."/>
            <person name="Armstrong S.D."/>
            <person name="Fang Y."/>
            <person name="Donnelly M.J."/>
            <person name="Kadowaki T."/>
            <person name="McGarry J.W."/>
            <person name="Darby A.C."/>
            <person name="Makepeace B.L."/>
        </authorList>
    </citation>
    <scope>NUCLEOTIDE SEQUENCE [LARGE SCALE GENOMIC DNA]</scope>
    <source>
        <strain evidence="8">UoL-UT</strain>
    </source>
</reference>
<proteinExistence type="inferred from homology"/>
<comment type="caution">
    <text evidence="8">The sequence shown here is derived from an EMBL/GenBank/DDBJ whole genome shotgun (WGS) entry which is preliminary data.</text>
</comment>
<evidence type="ECO:0000313" key="9">
    <source>
        <dbReference type="Proteomes" id="UP000288716"/>
    </source>
</evidence>
<feature type="non-terminal residue" evidence="8">
    <location>
        <position position="155"/>
    </location>
</feature>
<dbReference type="OrthoDB" id="6537784at2759"/>
<comment type="similarity">
    <text evidence="1">Belongs to the ATP-dependent AMP-binding enzyme family.</text>
</comment>
<dbReference type="Proteomes" id="UP000288716">
    <property type="component" value="Unassembled WGS sequence"/>
</dbReference>
<dbReference type="AlphaFoldDB" id="A0A443RTN4"/>
<dbReference type="InterPro" id="IPR042099">
    <property type="entry name" value="ANL_N_sf"/>
</dbReference>
<evidence type="ECO:0000256" key="2">
    <source>
        <dbReference type="ARBA" id="ARBA00022598"/>
    </source>
</evidence>
<dbReference type="STRING" id="299467.A0A443RTN4"/>
<accession>A0A443RTN4</accession>
<dbReference type="GO" id="GO:0005524">
    <property type="term" value="F:ATP binding"/>
    <property type="evidence" value="ECO:0007669"/>
    <property type="project" value="UniProtKB-KW"/>
</dbReference>
<dbReference type="GO" id="GO:0005811">
    <property type="term" value="C:lipid droplet"/>
    <property type="evidence" value="ECO:0007669"/>
    <property type="project" value="TreeGrafter"/>
</dbReference>
<organism evidence="8 9">
    <name type="scientific">Leptotrombidium deliense</name>
    <dbReference type="NCBI Taxonomy" id="299467"/>
    <lineage>
        <taxon>Eukaryota</taxon>
        <taxon>Metazoa</taxon>
        <taxon>Ecdysozoa</taxon>
        <taxon>Arthropoda</taxon>
        <taxon>Chelicerata</taxon>
        <taxon>Arachnida</taxon>
        <taxon>Acari</taxon>
        <taxon>Acariformes</taxon>
        <taxon>Trombidiformes</taxon>
        <taxon>Prostigmata</taxon>
        <taxon>Anystina</taxon>
        <taxon>Parasitengona</taxon>
        <taxon>Trombiculoidea</taxon>
        <taxon>Trombiculidae</taxon>
        <taxon>Leptotrombidium</taxon>
    </lineage>
</organism>
<keyword evidence="4" id="KW-0276">Fatty acid metabolism</keyword>
<dbReference type="GO" id="GO:0035336">
    <property type="term" value="P:long-chain fatty-acyl-CoA metabolic process"/>
    <property type="evidence" value="ECO:0007669"/>
    <property type="project" value="TreeGrafter"/>
</dbReference>
<feature type="domain" description="AMP-dependent synthetase/ligase" evidence="7">
    <location>
        <begin position="52"/>
        <end position="145"/>
    </location>
</feature>
<keyword evidence="4" id="KW-0443">Lipid metabolism</keyword>
<evidence type="ECO:0000256" key="6">
    <source>
        <dbReference type="ARBA" id="ARBA00026121"/>
    </source>
</evidence>
<evidence type="ECO:0000256" key="3">
    <source>
        <dbReference type="ARBA" id="ARBA00022741"/>
    </source>
</evidence>
<gene>
    <name evidence="8" type="ORF">B4U80_08072</name>
</gene>
<evidence type="ECO:0000256" key="4">
    <source>
        <dbReference type="ARBA" id="ARBA00022832"/>
    </source>
</evidence>
<dbReference type="Pfam" id="PF00501">
    <property type="entry name" value="AMP-binding"/>
    <property type="match status" value="1"/>
</dbReference>
<feature type="non-terminal residue" evidence="8">
    <location>
        <position position="1"/>
    </location>
</feature>
<dbReference type="PANTHER" id="PTHR43272">
    <property type="entry name" value="LONG-CHAIN-FATTY-ACID--COA LIGASE"/>
    <property type="match status" value="1"/>
</dbReference>
<keyword evidence="2 8" id="KW-0436">Ligase</keyword>
<keyword evidence="3" id="KW-0547">Nucleotide-binding</keyword>
<dbReference type="SUPFAM" id="SSF56801">
    <property type="entry name" value="Acetyl-CoA synthetase-like"/>
    <property type="match status" value="1"/>
</dbReference>
<dbReference type="VEuPathDB" id="VectorBase:LDEU013353"/>
<dbReference type="GO" id="GO:0090433">
    <property type="term" value="F:palmitoyl-CoA ligase activity"/>
    <property type="evidence" value="ECO:0007669"/>
    <property type="project" value="TreeGrafter"/>
</dbReference>
<dbReference type="EC" id="6.2.1.3" evidence="6"/>
<evidence type="ECO:0000259" key="7">
    <source>
        <dbReference type="Pfam" id="PF00501"/>
    </source>
</evidence>
<dbReference type="GO" id="GO:0005886">
    <property type="term" value="C:plasma membrane"/>
    <property type="evidence" value="ECO:0007669"/>
    <property type="project" value="TreeGrafter"/>
</dbReference>
<name>A0A443RTN4_9ACAR</name>
<sequence length="155" mass="17419">TPSHALLECNTLPKLFKKSVEFYGDRKCLGQRKVLGEEEEIQSDGTKLQKFILGEYKWLTYTDLDRRIDLVAQGLISASVGVKHKAAVVMYAETRLQWFLAAQAVFRLGGTITTLYTNLGIDCIIHALNETESTHMVTTDDFLTKLKQIVPETPA</sequence>
<dbReference type="Gene3D" id="3.40.50.12780">
    <property type="entry name" value="N-terminal domain of ligase-like"/>
    <property type="match status" value="1"/>
</dbReference>
<evidence type="ECO:0000256" key="5">
    <source>
        <dbReference type="ARBA" id="ARBA00022840"/>
    </source>
</evidence>
<dbReference type="GO" id="GO:0005783">
    <property type="term" value="C:endoplasmic reticulum"/>
    <property type="evidence" value="ECO:0007669"/>
    <property type="project" value="TreeGrafter"/>
</dbReference>
<protein>
    <recommendedName>
        <fullName evidence="6">long-chain-fatty-acid--CoA ligase</fullName>
        <ecNumber evidence="6">6.2.1.3</ecNumber>
    </recommendedName>
</protein>
<keyword evidence="9" id="KW-1185">Reference proteome</keyword>
<dbReference type="InterPro" id="IPR000873">
    <property type="entry name" value="AMP-dep_synth/lig_dom"/>
</dbReference>